<sequence>MQGSKHIARAAGRSMAAAMRFSMRRRPSYPVSNASFVAAPVGQPTDSVISDDYDVALGERRCRSIHMVEHQGQKAAGSSASLFNDATLSLTNAAASSLIDRGALSDSLSLSPAPRRRLARMGCDFFQPR</sequence>
<accession>A0A914XJ81</accession>
<proteinExistence type="predicted"/>
<dbReference type="WBParaSite" id="PSAMB.scaffold8334size6343.g31276.t1">
    <property type="protein sequence ID" value="PSAMB.scaffold8334size6343.g31276.t1"/>
    <property type="gene ID" value="PSAMB.scaffold8334size6343.g31276"/>
</dbReference>
<keyword evidence="1" id="KW-1185">Reference proteome</keyword>
<organism evidence="1 2">
    <name type="scientific">Plectus sambesii</name>
    <dbReference type="NCBI Taxonomy" id="2011161"/>
    <lineage>
        <taxon>Eukaryota</taxon>
        <taxon>Metazoa</taxon>
        <taxon>Ecdysozoa</taxon>
        <taxon>Nematoda</taxon>
        <taxon>Chromadorea</taxon>
        <taxon>Plectida</taxon>
        <taxon>Plectina</taxon>
        <taxon>Plectoidea</taxon>
        <taxon>Plectidae</taxon>
        <taxon>Plectus</taxon>
    </lineage>
</organism>
<evidence type="ECO:0000313" key="1">
    <source>
        <dbReference type="Proteomes" id="UP000887566"/>
    </source>
</evidence>
<protein>
    <submittedName>
        <fullName evidence="2">Uncharacterized protein</fullName>
    </submittedName>
</protein>
<evidence type="ECO:0000313" key="2">
    <source>
        <dbReference type="WBParaSite" id="PSAMB.scaffold8334size6343.g31276.t1"/>
    </source>
</evidence>
<reference evidence="2" key="1">
    <citation type="submission" date="2022-11" db="UniProtKB">
        <authorList>
            <consortium name="WormBaseParasite"/>
        </authorList>
    </citation>
    <scope>IDENTIFICATION</scope>
</reference>
<dbReference type="AlphaFoldDB" id="A0A914XJ81"/>
<dbReference type="Proteomes" id="UP000887566">
    <property type="component" value="Unplaced"/>
</dbReference>
<name>A0A914XJ81_9BILA</name>